<evidence type="ECO:0000313" key="1">
    <source>
        <dbReference type="EMBL" id="MEQ2192797.1"/>
    </source>
</evidence>
<protein>
    <submittedName>
        <fullName evidence="1">Uncharacterized protein</fullName>
    </submittedName>
</protein>
<dbReference type="Proteomes" id="UP001434883">
    <property type="component" value="Unassembled WGS sequence"/>
</dbReference>
<organism evidence="1 2">
    <name type="scientific">Xenoophorus captivus</name>
    <dbReference type="NCBI Taxonomy" id="1517983"/>
    <lineage>
        <taxon>Eukaryota</taxon>
        <taxon>Metazoa</taxon>
        <taxon>Chordata</taxon>
        <taxon>Craniata</taxon>
        <taxon>Vertebrata</taxon>
        <taxon>Euteleostomi</taxon>
        <taxon>Actinopterygii</taxon>
        <taxon>Neopterygii</taxon>
        <taxon>Teleostei</taxon>
        <taxon>Neoteleostei</taxon>
        <taxon>Acanthomorphata</taxon>
        <taxon>Ovalentaria</taxon>
        <taxon>Atherinomorphae</taxon>
        <taxon>Cyprinodontiformes</taxon>
        <taxon>Goodeidae</taxon>
        <taxon>Xenoophorus</taxon>
    </lineage>
</organism>
<dbReference type="EMBL" id="JAHRIN010003642">
    <property type="protein sequence ID" value="MEQ2192797.1"/>
    <property type="molecule type" value="Genomic_DNA"/>
</dbReference>
<accession>A0ABV0QAF7</accession>
<evidence type="ECO:0000313" key="2">
    <source>
        <dbReference type="Proteomes" id="UP001434883"/>
    </source>
</evidence>
<proteinExistence type="predicted"/>
<name>A0ABV0QAF7_9TELE</name>
<gene>
    <name evidence="1" type="ORF">XENOCAPTIV_017483</name>
</gene>
<keyword evidence="2" id="KW-1185">Reference proteome</keyword>
<reference evidence="1 2" key="1">
    <citation type="submission" date="2021-06" db="EMBL/GenBank/DDBJ databases">
        <authorList>
            <person name="Palmer J.M."/>
        </authorList>
    </citation>
    <scope>NUCLEOTIDE SEQUENCE [LARGE SCALE GENOMIC DNA]</scope>
    <source>
        <strain evidence="1 2">XC_2019</strain>
        <tissue evidence="1">Muscle</tissue>
    </source>
</reference>
<sequence length="113" mass="12652">MSSVVRGGVAGVKRITHIQRLQPPTQQVQVRLRARATFAARLPPPSTGISGLQHKVINLSFSSLSNEKCATGHNYGRFGRKMKLEAMELEVIIIINIMVHFLKTFENNIKRQS</sequence>
<comment type="caution">
    <text evidence="1">The sequence shown here is derived from an EMBL/GenBank/DDBJ whole genome shotgun (WGS) entry which is preliminary data.</text>
</comment>